<feature type="transmembrane region" description="Helical" evidence="2">
    <location>
        <begin position="350"/>
        <end position="369"/>
    </location>
</feature>
<keyword evidence="4" id="KW-1185">Reference proteome</keyword>
<reference evidence="3 4" key="1">
    <citation type="submission" date="2016-10" db="EMBL/GenBank/DDBJ databases">
        <authorList>
            <person name="de Groot N.N."/>
        </authorList>
    </citation>
    <scope>NUCLEOTIDE SEQUENCE [LARGE SCALE GENOMIC DNA]</scope>
    <source>
        <strain evidence="3 4">CGMCC 1.11030</strain>
    </source>
</reference>
<feature type="transmembrane region" description="Helical" evidence="2">
    <location>
        <begin position="96"/>
        <end position="117"/>
    </location>
</feature>
<keyword evidence="2" id="KW-1133">Transmembrane helix</keyword>
<evidence type="ECO:0000313" key="4">
    <source>
        <dbReference type="Proteomes" id="UP000199377"/>
    </source>
</evidence>
<feature type="transmembrane region" description="Helical" evidence="2">
    <location>
        <begin position="60"/>
        <end position="84"/>
    </location>
</feature>
<dbReference type="AlphaFoldDB" id="A0A1I3DE75"/>
<organism evidence="3 4">
    <name type="scientific">Albimonas pacifica</name>
    <dbReference type="NCBI Taxonomy" id="1114924"/>
    <lineage>
        <taxon>Bacteria</taxon>
        <taxon>Pseudomonadati</taxon>
        <taxon>Pseudomonadota</taxon>
        <taxon>Alphaproteobacteria</taxon>
        <taxon>Rhodobacterales</taxon>
        <taxon>Paracoccaceae</taxon>
        <taxon>Albimonas</taxon>
    </lineage>
</organism>
<dbReference type="Proteomes" id="UP000199377">
    <property type="component" value="Unassembled WGS sequence"/>
</dbReference>
<dbReference type="RefSeq" id="WP_245779060.1">
    <property type="nucleotide sequence ID" value="NZ_FOQH01000002.1"/>
</dbReference>
<feature type="transmembrane region" description="Helical" evidence="2">
    <location>
        <begin position="24"/>
        <end position="48"/>
    </location>
</feature>
<evidence type="ECO:0000313" key="3">
    <source>
        <dbReference type="EMBL" id="SFH85044.1"/>
    </source>
</evidence>
<sequence length="468" mass="49165">MSEQDLTRDEVNGLRSARELEGHLTWLDAFTPAALGVLAVASGIYTYLGVSSLLKDTGAMSFLAAVAYSIAVSVGIFVFWSYLLRLLPAMRTAGGFVGLSIATLVGSVAIVAMSSWLNAAALAGGAAVEQHLARTVQDYQASLERAHLIAVSAQGLERDVARARTSFEDLSEQERAGELSGAAGRGAVFRLLNQKADELRALEAQIAAQNQPIQAAFEEGNDILSRMRALIVAQGPVDQRSVTFSEESVRLAGVITTLRQLQVAQLVARAAEDLRASVVLPELDGASAGVRQDQAATIGSVLEALDGRAATLRTAAEEVLAMPPPQETTYTPISSADAVIRYAGNFAPSWAGAIAIDLLPGVLVFILAVTQAAIRRGKEGAGAEATLTLADLRAAMRAMKDIEGAMGAAEHARHARGDAPGRAAPHGPEPRPDARPDPRPDLRPETEPEAEPAPGPRGPSRLKIDAAE</sequence>
<protein>
    <submittedName>
        <fullName evidence="3">Uncharacterized protein</fullName>
    </submittedName>
</protein>
<dbReference type="STRING" id="1114924.SAMN05216258_102539"/>
<evidence type="ECO:0000256" key="2">
    <source>
        <dbReference type="SAM" id="Phobius"/>
    </source>
</evidence>
<feature type="compositionally biased region" description="Basic and acidic residues" evidence="1">
    <location>
        <begin position="428"/>
        <end position="446"/>
    </location>
</feature>
<proteinExistence type="predicted"/>
<keyword evidence="2" id="KW-0472">Membrane</keyword>
<gene>
    <name evidence="3" type="ORF">SAMN05216258_102539</name>
</gene>
<evidence type="ECO:0000256" key="1">
    <source>
        <dbReference type="SAM" id="MobiDB-lite"/>
    </source>
</evidence>
<accession>A0A1I3DE75</accession>
<keyword evidence="2" id="KW-0812">Transmembrane</keyword>
<feature type="compositionally biased region" description="Basic and acidic residues" evidence="1">
    <location>
        <begin position="410"/>
        <end position="419"/>
    </location>
</feature>
<name>A0A1I3DE75_9RHOB</name>
<dbReference type="EMBL" id="FOQH01000002">
    <property type="protein sequence ID" value="SFH85044.1"/>
    <property type="molecule type" value="Genomic_DNA"/>
</dbReference>
<feature type="region of interest" description="Disordered" evidence="1">
    <location>
        <begin position="406"/>
        <end position="468"/>
    </location>
</feature>